<evidence type="ECO:0000256" key="3">
    <source>
        <dbReference type="ARBA" id="ARBA00011918"/>
    </source>
</evidence>
<dbReference type="Gene3D" id="1.10.10.10">
    <property type="entry name" value="Winged helix-like DNA-binding domain superfamily/Winged helix DNA-binding domain"/>
    <property type="match status" value="1"/>
</dbReference>
<keyword evidence="5" id="KW-0808">Transferase</keyword>
<evidence type="ECO:0000256" key="5">
    <source>
        <dbReference type="ARBA" id="ARBA00022679"/>
    </source>
</evidence>
<accession>A0A564ZIE0</accession>
<evidence type="ECO:0000256" key="6">
    <source>
        <dbReference type="ARBA" id="ARBA00022763"/>
    </source>
</evidence>
<evidence type="ECO:0000256" key="2">
    <source>
        <dbReference type="ARBA" id="ARBA00008711"/>
    </source>
</evidence>
<dbReference type="SUPFAM" id="SSF46767">
    <property type="entry name" value="Methylated DNA-protein cysteine methyltransferase, C-terminal domain"/>
    <property type="match status" value="1"/>
</dbReference>
<organism evidence="10 11">
    <name type="scientific">Candidatus Methylomirabilis lanthanidiphila</name>
    <dbReference type="NCBI Taxonomy" id="2211376"/>
    <lineage>
        <taxon>Bacteria</taxon>
        <taxon>Candidatus Methylomirabilota</taxon>
        <taxon>Candidatus Methylomirabilia</taxon>
        <taxon>Candidatus Methylomirabilales</taxon>
        <taxon>Candidatus Methylomirabilaceae</taxon>
        <taxon>Candidatus Methylomirabilis</taxon>
    </lineage>
</organism>
<dbReference type="GO" id="GO:0003908">
    <property type="term" value="F:methylated-DNA-[protein]-cysteine S-methyltransferase activity"/>
    <property type="evidence" value="ECO:0007669"/>
    <property type="project" value="UniProtKB-EC"/>
</dbReference>
<reference evidence="10 11" key="1">
    <citation type="submission" date="2019-07" db="EMBL/GenBank/DDBJ databases">
        <authorList>
            <person name="Cremers G."/>
        </authorList>
    </citation>
    <scope>NUCLEOTIDE SEQUENCE [LARGE SCALE GENOMIC DNA]</scope>
</reference>
<protein>
    <recommendedName>
        <fullName evidence="3">methylated-DNA--[protein]-cysteine S-methyltransferase</fullName>
        <ecNumber evidence="3">2.1.1.63</ecNumber>
    </recommendedName>
</protein>
<name>A0A564ZIE0_9BACT</name>
<evidence type="ECO:0000256" key="7">
    <source>
        <dbReference type="ARBA" id="ARBA00023204"/>
    </source>
</evidence>
<dbReference type="InterPro" id="IPR036388">
    <property type="entry name" value="WH-like_DNA-bd_sf"/>
</dbReference>
<evidence type="ECO:0000256" key="1">
    <source>
        <dbReference type="ARBA" id="ARBA00001286"/>
    </source>
</evidence>
<dbReference type="PANTHER" id="PTHR10815:SF13">
    <property type="entry name" value="METHYLATED-DNA--PROTEIN-CYSTEINE METHYLTRANSFERASE"/>
    <property type="match status" value="1"/>
</dbReference>
<dbReference type="GO" id="GO:0032259">
    <property type="term" value="P:methylation"/>
    <property type="evidence" value="ECO:0007669"/>
    <property type="project" value="UniProtKB-KW"/>
</dbReference>
<proteinExistence type="inferred from homology"/>
<dbReference type="Pfam" id="PF01035">
    <property type="entry name" value="DNA_binding_1"/>
    <property type="match status" value="1"/>
</dbReference>
<comment type="catalytic activity">
    <reaction evidence="8">
        <text>a 6-O-methyl-2'-deoxyguanosine in DNA + L-cysteinyl-[protein] = S-methyl-L-cysteinyl-[protein] + a 2'-deoxyguanosine in DNA</text>
        <dbReference type="Rhea" id="RHEA:24000"/>
        <dbReference type="Rhea" id="RHEA-COMP:10131"/>
        <dbReference type="Rhea" id="RHEA-COMP:10132"/>
        <dbReference type="Rhea" id="RHEA-COMP:11367"/>
        <dbReference type="Rhea" id="RHEA-COMP:11368"/>
        <dbReference type="ChEBI" id="CHEBI:29950"/>
        <dbReference type="ChEBI" id="CHEBI:82612"/>
        <dbReference type="ChEBI" id="CHEBI:85445"/>
        <dbReference type="ChEBI" id="CHEBI:85448"/>
        <dbReference type="EC" id="2.1.1.63"/>
    </reaction>
</comment>
<gene>
    <name evidence="10" type="primary">ada</name>
    <name evidence="10" type="ORF">MELA_01440</name>
</gene>
<evidence type="ECO:0000313" key="11">
    <source>
        <dbReference type="Proteomes" id="UP000334340"/>
    </source>
</evidence>
<keyword evidence="4" id="KW-0489">Methyltransferase</keyword>
<keyword evidence="6" id="KW-0227">DNA damage</keyword>
<dbReference type="GO" id="GO:0006281">
    <property type="term" value="P:DNA repair"/>
    <property type="evidence" value="ECO:0007669"/>
    <property type="project" value="UniProtKB-KW"/>
</dbReference>
<dbReference type="InterPro" id="IPR036217">
    <property type="entry name" value="MethylDNA_cys_MeTrfase_DNAb"/>
</dbReference>
<dbReference type="EMBL" id="CABIKM010000022">
    <property type="protein sequence ID" value="VUZ85064.1"/>
    <property type="molecule type" value="Genomic_DNA"/>
</dbReference>
<dbReference type="FunFam" id="1.10.10.10:FF:000214">
    <property type="entry name" value="Methylated-DNA--protein-cysteine methyltransferase"/>
    <property type="match status" value="1"/>
</dbReference>
<sequence>MAVTNRSACPHPAPRTPHPLRYAQVSTPLGRLYMAYRGKAVCYVALRSDRRSFERACATMFGIRPIPDRCLPDEMAKQVLDCLAGRRRFSGRIDLSCLTPFQRRVLQKVRTIPVGQVRSYRWVAQAIGAERAARAVGTALAKNPVPWLIPCHRVIRSDGHLGEYSGGGPSMKAKLLAFEGADLKSLTRLRSPREIATVRRRKSGADPTISAA</sequence>
<dbReference type="EC" id="2.1.1.63" evidence="3"/>
<dbReference type="InterPro" id="IPR001497">
    <property type="entry name" value="MethylDNA_cys_MeTrfase_AS"/>
</dbReference>
<evidence type="ECO:0000256" key="8">
    <source>
        <dbReference type="ARBA" id="ARBA00049348"/>
    </source>
</evidence>
<comment type="catalytic activity">
    <reaction evidence="1">
        <text>a 4-O-methyl-thymidine in DNA + L-cysteinyl-[protein] = a thymidine in DNA + S-methyl-L-cysteinyl-[protein]</text>
        <dbReference type="Rhea" id="RHEA:53428"/>
        <dbReference type="Rhea" id="RHEA-COMP:10131"/>
        <dbReference type="Rhea" id="RHEA-COMP:10132"/>
        <dbReference type="Rhea" id="RHEA-COMP:13555"/>
        <dbReference type="Rhea" id="RHEA-COMP:13556"/>
        <dbReference type="ChEBI" id="CHEBI:29950"/>
        <dbReference type="ChEBI" id="CHEBI:82612"/>
        <dbReference type="ChEBI" id="CHEBI:137386"/>
        <dbReference type="ChEBI" id="CHEBI:137387"/>
        <dbReference type="EC" id="2.1.1.63"/>
    </reaction>
</comment>
<dbReference type="PANTHER" id="PTHR10815">
    <property type="entry name" value="METHYLATED-DNA--PROTEIN-CYSTEINE METHYLTRANSFERASE"/>
    <property type="match status" value="1"/>
</dbReference>
<comment type="similarity">
    <text evidence="2">Belongs to the MGMT family.</text>
</comment>
<keyword evidence="7" id="KW-0234">DNA repair</keyword>
<evidence type="ECO:0000256" key="4">
    <source>
        <dbReference type="ARBA" id="ARBA00022603"/>
    </source>
</evidence>
<keyword evidence="11" id="KW-1185">Reference proteome</keyword>
<dbReference type="InterPro" id="IPR014048">
    <property type="entry name" value="MethylDNA_cys_MeTrfase_DNA-bd"/>
</dbReference>
<dbReference type="AlphaFoldDB" id="A0A564ZIE0"/>
<dbReference type="Proteomes" id="UP000334340">
    <property type="component" value="Unassembled WGS sequence"/>
</dbReference>
<feature type="domain" description="Methylated-DNA-[protein]-cysteine S-methyltransferase DNA binding" evidence="9">
    <location>
        <begin position="100"/>
        <end position="180"/>
    </location>
</feature>
<dbReference type="CDD" id="cd06445">
    <property type="entry name" value="ATase"/>
    <property type="match status" value="1"/>
</dbReference>
<evidence type="ECO:0000313" key="10">
    <source>
        <dbReference type="EMBL" id="VUZ85064.1"/>
    </source>
</evidence>
<dbReference type="PROSITE" id="PS00374">
    <property type="entry name" value="MGMT"/>
    <property type="match status" value="1"/>
</dbReference>
<dbReference type="NCBIfam" id="TIGR00589">
    <property type="entry name" value="ogt"/>
    <property type="match status" value="1"/>
</dbReference>
<evidence type="ECO:0000259" key="9">
    <source>
        <dbReference type="Pfam" id="PF01035"/>
    </source>
</evidence>